<keyword evidence="4" id="KW-0813">Transport</keyword>
<comment type="caution">
    <text evidence="9">The sequence shown here is derived from an EMBL/GenBank/DDBJ whole genome shotgun (WGS) entry which is preliminary data.</text>
</comment>
<protein>
    <recommendedName>
        <fullName evidence="3">Conserved oligomeric Golgi complex subunit 8</fullName>
    </recommendedName>
    <alternativeName>
        <fullName evidence="8">Component of oligomeric Golgi complex 8</fullName>
    </alternativeName>
</protein>
<accession>A0A420I6Q8</accession>
<dbReference type="PANTHER" id="PTHR21311:SF0">
    <property type="entry name" value="CONSERVED OLIGOMERIC GOLGI COMPLEX SUBUNIT 8"/>
    <property type="match status" value="1"/>
</dbReference>
<dbReference type="GO" id="GO:0006891">
    <property type="term" value="P:intra-Golgi vesicle-mediated transport"/>
    <property type="evidence" value="ECO:0007669"/>
    <property type="project" value="TreeGrafter"/>
</dbReference>
<evidence type="ECO:0000256" key="3">
    <source>
        <dbReference type="ARBA" id="ARBA00020983"/>
    </source>
</evidence>
<reference evidence="9 10" key="1">
    <citation type="journal article" date="2018" name="BMC Genomics">
        <title>Comparative genome analyses reveal sequence features reflecting distinct modes of host-adaptation between dicot and monocot powdery mildew.</title>
        <authorList>
            <person name="Wu Y."/>
            <person name="Ma X."/>
            <person name="Pan Z."/>
            <person name="Kale S.D."/>
            <person name="Song Y."/>
            <person name="King H."/>
            <person name="Zhang Q."/>
            <person name="Presley C."/>
            <person name="Deng X."/>
            <person name="Wei C.I."/>
            <person name="Xiao S."/>
        </authorList>
    </citation>
    <scope>NUCLEOTIDE SEQUENCE [LARGE SCALE GENOMIC DNA]</scope>
    <source>
        <strain evidence="9">UMSG3</strain>
    </source>
</reference>
<dbReference type="PANTHER" id="PTHR21311">
    <property type="entry name" value="CONSERVED OLIGOMERIC GOLGI COMPLEX COMPONENT 8"/>
    <property type="match status" value="1"/>
</dbReference>
<name>A0A420I6Q8_9PEZI</name>
<comment type="subcellular location">
    <subcellularLocation>
        <location evidence="1">Golgi apparatus membrane</location>
        <topology evidence="1">Peripheral membrane protein</topology>
    </subcellularLocation>
</comment>
<dbReference type="GO" id="GO:0015031">
    <property type="term" value="P:protein transport"/>
    <property type="evidence" value="ECO:0007669"/>
    <property type="project" value="UniProtKB-KW"/>
</dbReference>
<evidence type="ECO:0000313" key="10">
    <source>
        <dbReference type="Proteomes" id="UP000283383"/>
    </source>
</evidence>
<evidence type="ECO:0000256" key="2">
    <source>
        <dbReference type="ARBA" id="ARBA00006419"/>
    </source>
</evidence>
<sequence length="461" mass="51397">MVTDQNQGPIADPLYELLLPYLDEPSHSKLLSAKNPNISAYLNHLTSLSLSSLTTSEPQSLSETKNSLLLSLQTLAKGSHNSIVSSCSHLSHLSTELPIIAKSSALLRDTLPQLDEAAISFSETYNTRAKNVLLDRRRKALLLMRNVDRISSILELPTLLSSAIQSSNQLSTSTLSYASALDLNAHIRRLKSLYPQSAIIQSIEKQSEEAMHAMTTNLVLSLKMNSLKLAGAMRIISWLRRVSPELDVSGNKEGALGPLFLVCRLANLQQMLGALEPLRELADQEKMCLGKILKNKNKLESSQQTERYLKRYIEIFREQSFAIITMYRSIFLPASNTEEKTTEDSMNRERALESSSLQPASGVLAVFPLYLVNMLAETLREYLPNVTERSSRESLLTHVLYCASSLGRLGGDFSMILSFFSEQNSKNGEEGKEESEEWAEIIKKHRMLAGRLDSMVGSRET</sequence>
<evidence type="ECO:0000256" key="8">
    <source>
        <dbReference type="ARBA" id="ARBA00031347"/>
    </source>
</evidence>
<evidence type="ECO:0000256" key="5">
    <source>
        <dbReference type="ARBA" id="ARBA00022927"/>
    </source>
</evidence>
<evidence type="ECO:0000256" key="6">
    <source>
        <dbReference type="ARBA" id="ARBA00023034"/>
    </source>
</evidence>
<dbReference type="AlphaFoldDB" id="A0A420I6Q8"/>
<keyword evidence="6" id="KW-0333">Golgi apparatus</keyword>
<keyword evidence="10" id="KW-1185">Reference proteome</keyword>
<dbReference type="Proteomes" id="UP000283383">
    <property type="component" value="Unassembled WGS sequence"/>
</dbReference>
<dbReference type="InterPro" id="IPR007255">
    <property type="entry name" value="COG8"/>
</dbReference>
<evidence type="ECO:0000256" key="1">
    <source>
        <dbReference type="ARBA" id="ARBA00004395"/>
    </source>
</evidence>
<dbReference type="EMBL" id="MCBQ01012340">
    <property type="protein sequence ID" value="RKF65326.1"/>
    <property type="molecule type" value="Genomic_DNA"/>
</dbReference>
<dbReference type="GO" id="GO:0017119">
    <property type="term" value="C:Golgi transport complex"/>
    <property type="evidence" value="ECO:0007669"/>
    <property type="project" value="InterPro"/>
</dbReference>
<organism evidence="9 10">
    <name type="scientific">Golovinomyces cichoracearum</name>
    <dbReference type="NCBI Taxonomy" id="62708"/>
    <lineage>
        <taxon>Eukaryota</taxon>
        <taxon>Fungi</taxon>
        <taxon>Dikarya</taxon>
        <taxon>Ascomycota</taxon>
        <taxon>Pezizomycotina</taxon>
        <taxon>Leotiomycetes</taxon>
        <taxon>Erysiphales</taxon>
        <taxon>Erysiphaceae</taxon>
        <taxon>Golovinomyces</taxon>
    </lineage>
</organism>
<gene>
    <name evidence="9" type="ORF">GcM3_123012</name>
</gene>
<keyword evidence="7" id="KW-0472">Membrane</keyword>
<proteinExistence type="inferred from homology"/>
<evidence type="ECO:0000313" key="9">
    <source>
        <dbReference type="EMBL" id="RKF65326.1"/>
    </source>
</evidence>
<comment type="similarity">
    <text evidence="2">Belongs to the COG8 family.</text>
</comment>
<keyword evidence="5" id="KW-0653">Protein transport</keyword>
<evidence type="ECO:0000256" key="4">
    <source>
        <dbReference type="ARBA" id="ARBA00022448"/>
    </source>
</evidence>
<dbReference type="Pfam" id="PF04124">
    <property type="entry name" value="Dor1"/>
    <property type="match status" value="2"/>
</dbReference>
<dbReference type="STRING" id="62708.A0A420I6Q8"/>
<dbReference type="GO" id="GO:0000139">
    <property type="term" value="C:Golgi membrane"/>
    <property type="evidence" value="ECO:0007669"/>
    <property type="project" value="UniProtKB-SubCell"/>
</dbReference>
<evidence type="ECO:0000256" key="7">
    <source>
        <dbReference type="ARBA" id="ARBA00023136"/>
    </source>
</evidence>